<dbReference type="PANTHER" id="PTHR43399">
    <property type="entry name" value="SUBTILISIN-RELATED"/>
    <property type="match status" value="1"/>
</dbReference>
<evidence type="ECO:0000256" key="6">
    <source>
        <dbReference type="PROSITE-ProRule" id="PRU01240"/>
    </source>
</evidence>
<feature type="domain" description="Secretion system C-terminal sorting" evidence="8">
    <location>
        <begin position="924"/>
        <end position="989"/>
    </location>
</feature>
<dbReference type="Gene3D" id="2.60.40.4070">
    <property type="match status" value="1"/>
</dbReference>
<keyword evidence="3 6" id="KW-0378">Hydrolase</keyword>
<dbReference type="InterPro" id="IPR022398">
    <property type="entry name" value="Peptidase_S8_His-AS"/>
</dbReference>
<dbReference type="InterPro" id="IPR015500">
    <property type="entry name" value="Peptidase_S8_subtilisin-rel"/>
</dbReference>
<gene>
    <name evidence="9" type="ORF">SAMN05443144_10695</name>
</gene>
<reference evidence="9 10" key="1">
    <citation type="submission" date="2016-11" db="EMBL/GenBank/DDBJ databases">
        <authorList>
            <person name="Jaros S."/>
            <person name="Januszkiewicz K."/>
            <person name="Wedrychowicz H."/>
        </authorList>
    </citation>
    <scope>NUCLEOTIDE SEQUENCE [LARGE SCALE GENOMIC DNA]</scope>
    <source>
        <strain evidence="9 10">DSM 21986</strain>
    </source>
</reference>
<dbReference type="STRING" id="1194090.SAMN05443144_10695"/>
<name>A0A1M4ZPI5_9BACT</name>
<dbReference type="SUPFAM" id="SSF52743">
    <property type="entry name" value="Subtilisin-like"/>
    <property type="match status" value="1"/>
</dbReference>
<keyword evidence="4 6" id="KW-0720">Serine protease</keyword>
<dbReference type="Pfam" id="PF00082">
    <property type="entry name" value="Peptidase_S8"/>
    <property type="match status" value="1"/>
</dbReference>
<dbReference type="InterPro" id="IPR051048">
    <property type="entry name" value="Peptidase_S8/S53_subtilisin"/>
</dbReference>
<dbReference type="Gene3D" id="3.40.50.200">
    <property type="entry name" value="Peptidase S8/S53 domain"/>
    <property type="match status" value="1"/>
</dbReference>
<dbReference type="NCBIfam" id="TIGR04183">
    <property type="entry name" value="Por_Secre_tail"/>
    <property type="match status" value="1"/>
</dbReference>
<dbReference type="AlphaFoldDB" id="A0A1M4ZPI5"/>
<evidence type="ECO:0000259" key="7">
    <source>
        <dbReference type="Pfam" id="PF00082"/>
    </source>
</evidence>
<evidence type="ECO:0000256" key="1">
    <source>
        <dbReference type="ARBA" id="ARBA00011073"/>
    </source>
</evidence>
<dbReference type="InterPro" id="IPR036852">
    <property type="entry name" value="Peptidase_S8/S53_dom_sf"/>
</dbReference>
<dbReference type="PRINTS" id="PR00723">
    <property type="entry name" value="SUBTILISIN"/>
</dbReference>
<evidence type="ECO:0000256" key="4">
    <source>
        <dbReference type="ARBA" id="ARBA00022825"/>
    </source>
</evidence>
<keyword evidence="2 6" id="KW-0645">Protease</keyword>
<feature type="active site" description="Charge relay system" evidence="5 6">
    <location>
        <position position="436"/>
    </location>
</feature>
<feature type="domain" description="Peptidase S8/S53" evidence="7">
    <location>
        <begin position="160"/>
        <end position="487"/>
    </location>
</feature>
<dbReference type="PROSITE" id="PS00018">
    <property type="entry name" value="EF_HAND_1"/>
    <property type="match status" value="1"/>
</dbReference>
<organism evidence="9 10">
    <name type="scientific">Fodinibius roseus</name>
    <dbReference type="NCBI Taxonomy" id="1194090"/>
    <lineage>
        <taxon>Bacteria</taxon>
        <taxon>Pseudomonadati</taxon>
        <taxon>Balneolota</taxon>
        <taxon>Balneolia</taxon>
        <taxon>Balneolales</taxon>
        <taxon>Balneolaceae</taxon>
        <taxon>Fodinibius</taxon>
    </lineage>
</organism>
<accession>A0A1M4ZPI5</accession>
<evidence type="ECO:0000259" key="8">
    <source>
        <dbReference type="Pfam" id="PF18962"/>
    </source>
</evidence>
<protein>
    <submittedName>
        <fullName evidence="9">Por secretion system C-terminal sorting domain-containing protein</fullName>
    </submittedName>
</protein>
<dbReference type="InterPro" id="IPR000209">
    <property type="entry name" value="Peptidase_S8/S53_dom"/>
</dbReference>
<comment type="similarity">
    <text evidence="1 6">Belongs to the peptidase S8 family.</text>
</comment>
<dbReference type="InterPro" id="IPR026444">
    <property type="entry name" value="Secre_tail"/>
</dbReference>
<evidence type="ECO:0000313" key="10">
    <source>
        <dbReference type="Proteomes" id="UP000184041"/>
    </source>
</evidence>
<dbReference type="EMBL" id="FQUS01000006">
    <property type="protein sequence ID" value="SHF19953.1"/>
    <property type="molecule type" value="Genomic_DNA"/>
</dbReference>
<dbReference type="RefSeq" id="WP_084088102.1">
    <property type="nucleotide sequence ID" value="NZ_FQUS01000006.1"/>
</dbReference>
<dbReference type="PROSITE" id="PS51892">
    <property type="entry name" value="SUBTILASE"/>
    <property type="match status" value="1"/>
</dbReference>
<proteinExistence type="inferred from homology"/>
<dbReference type="Proteomes" id="UP000184041">
    <property type="component" value="Unassembled WGS sequence"/>
</dbReference>
<dbReference type="PANTHER" id="PTHR43399:SF4">
    <property type="entry name" value="CELL WALL-ASSOCIATED PROTEASE"/>
    <property type="match status" value="1"/>
</dbReference>
<dbReference type="GO" id="GO:0004252">
    <property type="term" value="F:serine-type endopeptidase activity"/>
    <property type="evidence" value="ECO:0007669"/>
    <property type="project" value="UniProtKB-UniRule"/>
</dbReference>
<dbReference type="InterPro" id="IPR018247">
    <property type="entry name" value="EF_Hand_1_Ca_BS"/>
</dbReference>
<evidence type="ECO:0000256" key="5">
    <source>
        <dbReference type="PIRSR" id="PIRSR615500-1"/>
    </source>
</evidence>
<sequence>MITTIPSRTILLLLLFLPLAAMGQQPNYAPDRLLIKYESDQRLRQLKGKLTSDPRAAVEQFLRLSGMRTIQPLMKTRQRQKLRRENRSGADDLLRIHEATFSQRIDPLHLSAKVERMPGVAYAEPKYIRRLHLTPNDSTLEKFIDFHRFSEAWDLSTSGPEVVIAIVDGGVNYTHPELDDKLWVNQEEVPNALRPTADQNADGSVTATEIGQYLRDNGEDYNGDGQIQLDDALHPGAPFTDRADGDSNGYTDDLFGWDFRNSDATGQVAGDHNPMHDGTDHGTHVAGIAAAETNNQSGIAGAGFNSTYMAVKAGGTPDDPTSVGYGFEGILYAAEQGADIINCSWGGDGFSNAEQDVINYVTRRGALVVSSSGNDGVDKVSYPAGYDNVLGVGSVETSDMVSGYSNYGYELDVLATGSGLLSTSYGESFTSKSGTSMAAPVVSGLAALLRSIHPGWSAERIGQQIRTSAVSVENDNASGFAHKLGSGKIDAFNALNTDQPGLKLTSVRFENREGEKLQLNQPGTVYANIVNVGKPVSDIDLQPEAVQDEGIELSAGSTRLPPLSTGDSTEITFELTIGDDFDLRATPAIRLNFRDPNGSYEDFGIAQYEEFLHDVVAENRVKTSFGSDGTIGFTKPLLGAGGVGFVPRTRTSGGYAEGRNLLFEGGLMVEIDGTLYDAVRSETGRVSRDFTPLELFTTTRNESVSDLDGHATFRLESDTTHDATIRLQTYAYNHPRLSNAVLLQYTLRNNSSFRELTNVYVGLFNDWDIGDSADNNASFMPADSLLYFSEATENSSEPITAVATMGPISGILAIDNTTEGSQDSLSFGLYDGFTDTEKRSALKARKTKTGRQHSDISGVVASGPYTLDPGAEIVVGFAYAFGDDAEVLADQVAAARAQKPFEVSPAGRAVSDEEPAETKLFQNYPNPFRRDTQIRFDLAKASHVTLTIYDVLGRRVRVLRNAEMGAKSHFVTFDADGLSSGVYFARLKTPDGVRVLPMTLIK</sequence>
<evidence type="ECO:0000256" key="3">
    <source>
        <dbReference type="ARBA" id="ARBA00022801"/>
    </source>
</evidence>
<evidence type="ECO:0000313" key="9">
    <source>
        <dbReference type="EMBL" id="SHF19953.1"/>
    </source>
</evidence>
<dbReference type="Pfam" id="PF18962">
    <property type="entry name" value="Por_Secre_tail"/>
    <property type="match status" value="1"/>
</dbReference>
<feature type="active site" description="Charge relay system" evidence="5 6">
    <location>
        <position position="168"/>
    </location>
</feature>
<evidence type="ECO:0000256" key="2">
    <source>
        <dbReference type="ARBA" id="ARBA00022670"/>
    </source>
</evidence>
<dbReference type="OrthoDB" id="9813435at2"/>
<dbReference type="PROSITE" id="PS00137">
    <property type="entry name" value="SUBTILASE_HIS"/>
    <property type="match status" value="1"/>
</dbReference>
<dbReference type="PROSITE" id="PS00138">
    <property type="entry name" value="SUBTILASE_SER"/>
    <property type="match status" value="1"/>
</dbReference>
<dbReference type="InterPro" id="IPR023828">
    <property type="entry name" value="Peptidase_S8_Ser-AS"/>
</dbReference>
<feature type="active site" description="Charge relay system" evidence="5 6">
    <location>
        <position position="281"/>
    </location>
</feature>
<dbReference type="GO" id="GO:0006508">
    <property type="term" value="P:proteolysis"/>
    <property type="evidence" value="ECO:0007669"/>
    <property type="project" value="UniProtKB-KW"/>
</dbReference>
<keyword evidence="10" id="KW-1185">Reference proteome</keyword>